<feature type="transmembrane region" description="Helical" evidence="6">
    <location>
        <begin position="200"/>
        <end position="218"/>
    </location>
</feature>
<evidence type="ECO:0000256" key="1">
    <source>
        <dbReference type="ARBA" id="ARBA00004651"/>
    </source>
</evidence>
<dbReference type="PANTHER" id="PTHR30086">
    <property type="entry name" value="ARGININE EXPORTER PROTEIN ARGO"/>
    <property type="match status" value="1"/>
</dbReference>
<dbReference type="EMBL" id="JACHNS010000006">
    <property type="protein sequence ID" value="MBB4594494.1"/>
    <property type="molecule type" value="Genomic_DNA"/>
</dbReference>
<keyword evidence="3 6" id="KW-0812">Transmembrane</keyword>
<evidence type="ECO:0000313" key="7">
    <source>
        <dbReference type="EMBL" id="MBB4594494.1"/>
    </source>
</evidence>
<name>A0ABR6JNZ1_9XANT</name>
<evidence type="ECO:0000256" key="2">
    <source>
        <dbReference type="ARBA" id="ARBA00022475"/>
    </source>
</evidence>
<dbReference type="InterPro" id="IPR001123">
    <property type="entry name" value="LeuE-type"/>
</dbReference>
<organism evidence="7 8">
    <name type="scientific">Xanthomonas cannabis</name>
    <dbReference type="NCBI Taxonomy" id="1885674"/>
    <lineage>
        <taxon>Bacteria</taxon>
        <taxon>Pseudomonadati</taxon>
        <taxon>Pseudomonadota</taxon>
        <taxon>Gammaproteobacteria</taxon>
        <taxon>Lysobacterales</taxon>
        <taxon>Lysobacteraceae</taxon>
        <taxon>Xanthomonas</taxon>
    </lineage>
</organism>
<feature type="transmembrane region" description="Helical" evidence="6">
    <location>
        <begin position="20"/>
        <end position="45"/>
    </location>
</feature>
<evidence type="ECO:0000256" key="3">
    <source>
        <dbReference type="ARBA" id="ARBA00022692"/>
    </source>
</evidence>
<accession>A0ABR6JNZ1</accession>
<sequence>MRGLRQCWLPSLRSVPHMSITALLAGFLAGAGLIIAIGAQNAFVLRQGLKQQYVARVVAICALGDILLIVLGVAGIGALVHRYGGLLEVLRVGGACFLAAYGVLAARRAWRGSGGLSEAPEAQGGPYRVLLTCAAFTFLNPHVYLDTMVLLGSISTRYAGQHRWFFALGACLASVTWFTALGFGARLLRPVFRAPRAWRVLDAGIAVFMIGLSVALLTRPL</sequence>
<comment type="caution">
    <text evidence="7">The sequence shown here is derived from an EMBL/GenBank/DDBJ whole genome shotgun (WGS) entry which is preliminary data.</text>
</comment>
<evidence type="ECO:0000256" key="6">
    <source>
        <dbReference type="SAM" id="Phobius"/>
    </source>
</evidence>
<gene>
    <name evidence="7" type="ORF">FHR60_003195</name>
</gene>
<keyword evidence="2" id="KW-1003">Cell membrane</keyword>
<feature type="transmembrane region" description="Helical" evidence="6">
    <location>
        <begin position="57"/>
        <end position="80"/>
    </location>
</feature>
<proteinExistence type="predicted"/>
<keyword evidence="4 6" id="KW-1133">Transmembrane helix</keyword>
<feature type="transmembrane region" description="Helical" evidence="6">
    <location>
        <begin position="164"/>
        <end position="188"/>
    </location>
</feature>
<keyword evidence="5 6" id="KW-0472">Membrane</keyword>
<comment type="subcellular location">
    <subcellularLocation>
        <location evidence="1">Cell membrane</location>
        <topology evidence="1">Multi-pass membrane protein</topology>
    </subcellularLocation>
</comment>
<evidence type="ECO:0000256" key="4">
    <source>
        <dbReference type="ARBA" id="ARBA00022989"/>
    </source>
</evidence>
<evidence type="ECO:0000313" key="8">
    <source>
        <dbReference type="Proteomes" id="UP000554726"/>
    </source>
</evidence>
<reference evidence="7 8" key="1">
    <citation type="submission" date="2020-08" db="EMBL/GenBank/DDBJ databases">
        <title>Studying the diversity of plant-associated saprophytic bacteria and their role in host health and plant-pathogen interactions.</title>
        <authorList>
            <person name="Potnis N."/>
        </authorList>
    </citation>
    <scope>NUCLEOTIDE SEQUENCE [LARGE SCALE GENOMIC DNA]</scope>
    <source>
        <strain evidence="7 8">F16</strain>
    </source>
</reference>
<evidence type="ECO:0000256" key="5">
    <source>
        <dbReference type="ARBA" id="ARBA00023136"/>
    </source>
</evidence>
<protein>
    <submittedName>
        <fullName evidence="7">L-lysine exporter family protein LysE/ArgO</fullName>
    </submittedName>
</protein>
<dbReference type="PANTHER" id="PTHR30086:SF20">
    <property type="entry name" value="ARGININE EXPORTER PROTEIN ARGO-RELATED"/>
    <property type="match status" value="1"/>
</dbReference>
<feature type="transmembrane region" description="Helical" evidence="6">
    <location>
        <begin position="86"/>
        <end position="106"/>
    </location>
</feature>
<keyword evidence="8" id="KW-1185">Reference proteome</keyword>
<dbReference type="Proteomes" id="UP000554726">
    <property type="component" value="Unassembled WGS sequence"/>
</dbReference>
<dbReference type="Pfam" id="PF01810">
    <property type="entry name" value="LysE"/>
    <property type="match status" value="1"/>
</dbReference>